<dbReference type="Gene3D" id="3.40.50.1360">
    <property type="match status" value="1"/>
</dbReference>
<evidence type="ECO:0000259" key="1">
    <source>
        <dbReference type="Pfam" id="PF01182"/>
    </source>
</evidence>
<keyword evidence="3" id="KW-1185">Reference proteome</keyword>
<dbReference type="PANTHER" id="PTHR11280:SF6">
    <property type="entry name" value="GLUCOSAMINE-6-PHOSPHATE ISOMERASE NAGB"/>
    <property type="match status" value="1"/>
</dbReference>
<organism evidence="2 3">
    <name type="scientific">Rhodocytophaga aerolata</name>
    <dbReference type="NCBI Taxonomy" id="455078"/>
    <lineage>
        <taxon>Bacteria</taxon>
        <taxon>Pseudomonadati</taxon>
        <taxon>Bacteroidota</taxon>
        <taxon>Cytophagia</taxon>
        <taxon>Cytophagales</taxon>
        <taxon>Rhodocytophagaceae</taxon>
        <taxon>Rhodocytophaga</taxon>
    </lineage>
</organism>
<gene>
    <name evidence="2" type="ORF">Q0590_31760</name>
</gene>
<proteinExistence type="predicted"/>
<dbReference type="InterPro" id="IPR006148">
    <property type="entry name" value="Glc/Gal-6P_isomerase"/>
</dbReference>
<reference evidence="2" key="1">
    <citation type="submission" date="2023-07" db="EMBL/GenBank/DDBJ databases">
        <title>The genome sequence of Rhodocytophaga aerolata KACC 12507.</title>
        <authorList>
            <person name="Zhang X."/>
        </authorList>
    </citation>
    <scope>NUCLEOTIDE SEQUENCE</scope>
    <source>
        <strain evidence="2">KACC 12507</strain>
    </source>
</reference>
<dbReference type="CDD" id="cd01399">
    <property type="entry name" value="GlcN6P_deaminase"/>
    <property type="match status" value="1"/>
</dbReference>
<comment type="caution">
    <text evidence="2">The sequence shown here is derived from an EMBL/GenBank/DDBJ whole genome shotgun (WGS) entry which is preliminary data.</text>
</comment>
<feature type="domain" description="Glucosamine/galactosamine-6-phosphate isomerase" evidence="1">
    <location>
        <begin position="18"/>
        <end position="238"/>
    </location>
</feature>
<dbReference type="PANTHER" id="PTHR11280">
    <property type="entry name" value="GLUCOSAMINE-6-PHOSPHATE ISOMERASE"/>
    <property type="match status" value="1"/>
</dbReference>
<dbReference type="Pfam" id="PF01182">
    <property type="entry name" value="Glucosamine_iso"/>
    <property type="match status" value="1"/>
</dbReference>
<evidence type="ECO:0000313" key="3">
    <source>
        <dbReference type="Proteomes" id="UP001168528"/>
    </source>
</evidence>
<dbReference type="InterPro" id="IPR004547">
    <property type="entry name" value="Glucosamine6P_isomerase"/>
</dbReference>
<protein>
    <submittedName>
        <fullName evidence="2">Glucosamine-6-phosphate deaminase</fullName>
    </submittedName>
</protein>
<dbReference type="Proteomes" id="UP001168528">
    <property type="component" value="Unassembled WGS sequence"/>
</dbReference>
<name>A0ABT8RHN5_9BACT</name>
<dbReference type="EMBL" id="JAUKPO010000038">
    <property type="protein sequence ID" value="MDO1450894.1"/>
    <property type="molecule type" value="Genomic_DNA"/>
</dbReference>
<sequence>MKKDKLEVKIFENRLLMGNAAASEVGEKIKELLEKQESVNIIFAAAPSQNEFLAALAKEKEIDWSRVNAFHMDEYIGLPADAPQNFGTFLKERFFSRVPLRSVHYLNGNATDIQAECNRYAALLMNYPTDIVCMGIGENCHIAFNDPHVARFEDPRLVKEVNLDNACRQQQVNDGCFHAFKEVPAFALTLTIPALMQATTVYCMVPGPTKAQAVHYTLTEQINEKYPSTILRKHTQATLFIDKDSAGLLKSVNLLQHSFS</sequence>
<dbReference type="SUPFAM" id="SSF100950">
    <property type="entry name" value="NagB/RpiA/CoA transferase-like"/>
    <property type="match status" value="1"/>
</dbReference>
<evidence type="ECO:0000313" key="2">
    <source>
        <dbReference type="EMBL" id="MDO1450894.1"/>
    </source>
</evidence>
<accession>A0ABT8RHN5</accession>
<dbReference type="InterPro" id="IPR037171">
    <property type="entry name" value="NagB/RpiA_transferase-like"/>
</dbReference>